<accession>A0AAV0AVU1</accession>
<protein>
    <submittedName>
        <fullName evidence="2">Uncharacterized protein</fullName>
    </submittedName>
</protein>
<dbReference type="EMBL" id="CALTRL010001914">
    <property type="protein sequence ID" value="CAH7674145.1"/>
    <property type="molecule type" value="Genomic_DNA"/>
</dbReference>
<feature type="region of interest" description="Disordered" evidence="1">
    <location>
        <begin position="80"/>
        <end position="101"/>
    </location>
</feature>
<keyword evidence="3" id="KW-1185">Reference proteome</keyword>
<dbReference type="Proteomes" id="UP001153365">
    <property type="component" value="Unassembled WGS sequence"/>
</dbReference>
<name>A0AAV0AVU1_PHAPC</name>
<comment type="caution">
    <text evidence="2">The sequence shown here is derived from an EMBL/GenBank/DDBJ whole genome shotgun (WGS) entry which is preliminary data.</text>
</comment>
<evidence type="ECO:0000313" key="2">
    <source>
        <dbReference type="EMBL" id="CAH7674145.1"/>
    </source>
</evidence>
<organism evidence="2 3">
    <name type="scientific">Phakopsora pachyrhizi</name>
    <name type="common">Asian soybean rust disease fungus</name>
    <dbReference type="NCBI Taxonomy" id="170000"/>
    <lineage>
        <taxon>Eukaryota</taxon>
        <taxon>Fungi</taxon>
        <taxon>Dikarya</taxon>
        <taxon>Basidiomycota</taxon>
        <taxon>Pucciniomycotina</taxon>
        <taxon>Pucciniomycetes</taxon>
        <taxon>Pucciniales</taxon>
        <taxon>Phakopsoraceae</taxon>
        <taxon>Phakopsora</taxon>
    </lineage>
</organism>
<dbReference type="AlphaFoldDB" id="A0AAV0AVU1"/>
<feature type="region of interest" description="Disordered" evidence="1">
    <location>
        <begin position="1"/>
        <end position="65"/>
    </location>
</feature>
<evidence type="ECO:0000256" key="1">
    <source>
        <dbReference type="SAM" id="MobiDB-lite"/>
    </source>
</evidence>
<proteinExistence type="predicted"/>
<gene>
    <name evidence="2" type="ORF">PPACK8108_LOCUS9047</name>
</gene>
<evidence type="ECO:0000313" key="3">
    <source>
        <dbReference type="Proteomes" id="UP001153365"/>
    </source>
</evidence>
<feature type="compositionally biased region" description="Basic and acidic residues" evidence="1">
    <location>
        <begin position="41"/>
        <end position="55"/>
    </location>
</feature>
<reference evidence="2" key="1">
    <citation type="submission" date="2022-06" db="EMBL/GenBank/DDBJ databases">
        <authorList>
            <consortium name="SYNGENTA / RWTH Aachen University"/>
        </authorList>
    </citation>
    <scope>NUCLEOTIDE SEQUENCE</scope>
</reference>
<sequence>MGRSWKWEEPNEEVGNSEVGRVEVGRSEVGSGKSQRGGRGKGKDSESLWGREEKNTTLTQAGTLEEARIEMAADLKLKHCGSSKPLKSPEPGTIIFQQGSD</sequence>